<reference evidence="2 3" key="1">
    <citation type="submission" date="2018-01" db="EMBL/GenBank/DDBJ databases">
        <title>Whole genome sequencing of Histamine producing bacteria.</title>
        <authorList>
            <person name="Butler K."/>
        </authorList>
    </citation>
    <scope>NUCLEOTIDE SEQUENCE [LARGE SCALE GENOMIC DNA]</scope>
    <source>
        <strain evidence="2 3">DSM 24669</strain>
    </source>
</reference>
<dbReference type="Pfam" id="PF14247">
    <property type="entry name" value="DUF4344"/>
    <property type="match status" value="1"/>
</dbReference>
<proteinExistence type="predicted"/>
<evidence type="ECO:0000256" key="1">
    <source>
        <dbReference type="SAM" id="SignalP"/>
    </source>
</evidence>
<dbReference type="EMBL" id="PYLZ01000002">
    <property type="protein sequence ID" value="PSW25787.1"/>
    <property type="molecule type" value="Genomic_DNA"/>
</dbReference>
<evidence type="ECO:0000313" key="2">
    <source>
        <dbReference type="EMBL" id="PSW25787.1"/>
    </source>
</evidence>
<dbReference type="STRING" id="680026.AB733_09835"/>
<dbReference type="Proteomes" id="UP000240481">
    <property type="component" value="Unassembled WGS sequence"/>
</dbReference>
<protein>
    <submittedName>
        <fullName evidence="2">Uncharacterized protein</fullName>
    </submittedName>
</protein>
<dbReference type="OrthoDB" id="935695at2"/>
<sequence length="274" mass="31681">MQSTRRLLKSLFFSVLLIPCIVTAETTVTFKAEDGTIPSDFLADIKQVSNEITLFFNWLAPINGDLKIVWANKIDGPLFDPGINTIQMPYEFATELYTLFSEDNYEKTGRSVDQATLDALQFILFHEYGHAYLNHNQIVVLGKEEDAVDNLATLLLLYFNDNGEDIVFSAADWFAISDEKTEAFEDGHFWDEHSLDAQRYYNIQCLVFGFNPEKYKNEYTDEQIEQGHDEYCESEHQRQLFKWLDVIAKHSHDITSEELLERIQQGQPLPAENK</sequence>
<comment type="caution">
    <text evidence="2">The sequence shown here is derived from an EMBL/GenBank/DDBJ whole genome shotgun (WGS) entry which is preliminary data.</text>
</comment>
<organism evidence="2 3">
    <name type="scientific">Photobacterium swingsii</name>
    <dbReference type="NCBI Taxonomy" id="680026"/>
    <lineage>
        <taxon>Bacteria</taxon>
        <taxon>Pseudomonadati</taxon>
        <taxon>Pseudomonadota</taxon>
        <taxon>Gammaproteobacteria</taxon>
        <taxon>Vibrionales</taxon>
        <taxon>Vibrionaceae</taxon>
        <taxon>Photobacterium</taxon>
    </lineage>
</organism>
<dbReference type="InterPro" id="IPR025644">
    <property type="entry name" value="DUF4344"/>
</dbReference>
<keyword evidence="1" id="KW-0732">Signal</keyword>
<feature type="chain" id="PRO_5015697422" evidence="1">
    <location>
        <begin position="25"/>
        <end position="274"/>
    </location>
</feature>
<dbReference type="RefSeq" id="WP_053111809.1">
    <property type="nucleotide sequence ID" value="NZ_AP024852.1"/>
</dbReference>
<feature type="signal peptide" evidence="1">
    <location>
        <begin position="1"/>
        <end position="24"/>
    </location>
</feature>
<accession>A0A2T3P9Z0</accession>
<dbReference type="AlphaFoldDB" id="A0A2T3P9Z0"/>
<gene>
    <name evidence="2" type="ORF">C9I94_04225</name>
</gene>
<keyword evidence="3" id="KW-1185">Reference proteome</keyword>
<name>A0A2T3P9Z0_9GAMM</name>
<evidence type="ECO:0000313" key="3">
    <source>
        <dbReference type="Proteomes" id="UP000240481"/>
    </source>
</evidence>